<evidence type="ECO:0000256" key="3">
    <source>
        <dbReference type="PIRNR" id="PIRNR038193"/>
    </source>
</evidence>
<dbReference type="SUPFAM" id="SSF51445">
    <property type="entry name" value="(Trans)glycosidases"/>
    <property type="match status" value="1"/>
</dbReference>
<evidence type="ECO:0000256" key="4">
    <source>
        <dbReference type="PROSITE-ProRule" id="PRU00076"/>
    </source>
</evidence>
<evidence type="ECO:0000313" key="9">
    <source>
        <dbReference type="Proteomes" id="UP001303046"/>
    </source>
</evidence>
<comment type="catalytic activity">
    <reaction evidence="5">
        <text>Random hydrolysis of (1-&gt;4)-linkages between N-acetyl-beta-D-glucosamine and D-glucuronate residues in hyaluronate.</text>
        <dbReference type="EC" id="3.2.1.35"/>
    </reaction>
</comment>
<feature type="domain" description="EGF-like" evidence="7">
    <location>
        <begin position="344"/>
        <end position="391"/>
    </location>
</feature>
<evidence type="ECO:0000256" key="6">
    <source>
        <dbReference type="SAM" id="SignalP"/>
    </source>
</evidence>
<keyword evidence="5" id="KW-0326">Glycosidase</keyword>
<sequence>MWPLLLASLILLTQSLASKEYLFPVYWNVPSAPCVKQGINIPISNYGIIYNKGQEFIGDKIVIFYEKKFGLCPYYEGYDPKKPINGGLPQNVDIEKHLILIEKQIREAVPDENFNGLAVIDIEEWRPLYEMNWNDKMVYQKESMKLVRSRHPTLRWKQIEQIAEKEYNRAAKTFLMKTLKKAREVRPNALWGLYDFPFCNGKAGEEKGDFECSKEAQNYNDRMAFIYNTSRAFYPSIYLNGKKTFEQNFRFNRAIINEARRIANDQQRRVDYYVYTKFEYDPYTRFDWFYKSEDICNTMKLPADLGASGLVLWSTSKNMRDRCGNIDRYMRNQLLPFISTMRDQIGECRREMCSGNGNCVLKKQLKKCYQKMNYADYECRCDRGFEGPDCSLKKKSTTTIK</sequence>
<comment type="similarity">
    <text evidence="1 3 5">Belongs to the glycosyl hydrolase 56 family.</text>
</comment>
<feature type="disulfide bond" evidence="4">
    <location>
        <begin position="381"/>
        <end position="390"/>
    </location>
</feature>
<dbReference type="PROSITE" id="PS50026">
    <property type="entry name" value="EGF_3"/>
    <property type="match status" value="1"/>
</dbReference>
<gene>
    <name evidence="8" type="primary">Necator_chrII.g8697</name>
    <name evidence="8" type="ORF">RB195_020902</name>
</gene>
<evidence type="ECO:0000256" key="1">
    <source>
        <dbReference type="ARBA" id="ARBA00008871"/>
    </source>
</evidence>
<dbReference type="PRINTS" id="PR00846">
    <property type="entry name" value="GLHYDRLASE56"/>
</dbReference>
<dbReference type="PIRSF" id="PIRSF038193">
    <property type="entry name" value="Hyaluronidase"/>
    <property type="match status" value="1"/>
</dbReference>
<dbReference type="InterPro" id="IPR018155">
    <property type="entry name" value="Hyaluronidase"/>
</dbReference>
<dbReference type="InterPro" id="IPR017853">
    <property type="entry name" value="GH"/>
</dbReference>
<dbReference type="EMBL" id="JAVFWL010000002">
    <property type="protein sequence ID" value="KAK6739104.1"/>
    <property type="molecule type" value="Genomic_DNA"/>
</dbReference>
<dbReference type="Proteomes" id="UP001303046">
    <property type="component" value="Unassembled WGS sequence"/>
</dbReference>
<evidence type="ECO:0000313" key="8">
    <source>
        <dbReference type="EMBL" id="KAK6739104.1"/>
    </source>
</evidence>
<evidence type="ECO:0000256" key="5">
    <source>
        <dbReference type="RuleBase" id="RU610713"/>
    </source>
</evidence>
<evidence type="ECO:0000259" key="7">
    <source>
        <dbReference type="PROSITE" id="PS50026"/>
    </source>
</evidence>
<dbReference type="Gene3D" id="3.20.20.70">
    <property type="entry name" value="Aldolase class I"/>
    <property type="match status" value="1"/>
</dbReference>
<dbReference type="PANTHER" id="PTHR11769:SF35">
    <property type="entry name" value="HYALURONIDASE"/>
    <property type="match status" value="1"/>
</dbReference>
<name>A0ABR1CL42_NECAM</name>
<keyword evidence="4" id="KW-0245">EGF-like domain</keyword>
<keyword evidence="5" id="KW-0378">Hydrolase</keyword>
<accession>A0ABR1CL42</accession>
<dbReference type="Pfam" id="PF01630">
    <property type="entry name" value="Glyco_hydro_56"/>
    <property type="match status" value="1"/>
</dbReference>
<dbReference type="PROSITE" id="PS00022">
    <property type="entry name" value="EGF_1"/>
    <property type="match status" value="1"/>
</dbReference>
<keyword evidence="9" id="KW-1185">Reference proteome</keyword>
<keyword evidence="2 4" id="KW-1015">Disulfide bond</keyword>
<dbReference type="PANTHER" id="PTHR11769">
    <property type="entry name" value="HYALURONIDASE"/>
    <property type="match status" value="1"/>
</dbReference>
<dbReference type="InterPro" id="IPR013785">
    <property type="entry name" value="Aldolase_TIM"/>
</dbReference>
<dbReference type="PROSITE" id="PS01186">
    <property type="entry name" value="EGF_2"/>
    <property type="match status" value="1"/>
</dbReference>
<dbReference type="InterPro" id="IPR000742">
    <property type="entry name" value="EGF"/>
</dbReference>
<comment type="caution">
    <text evidence="8">The sequence shown here is derived from an EMBL/GenBank/DDBJ whole genome shotgun (WGS) entry which is preliminary data.</text>
</comment>
<keyword evidence="6" id="KW-0732">Signal</keyword>
<reference evidence="8 9" key="1">
    <citation type="submission" date="2023-08" db="EMBL/GenBank/DDBJ databases">
        <title>A Necator americanus chromosomal reference genome.</title>
        <authorList>
            <person name="Ilik V."/>
            <person name="Petrzelkova K.J."/>
            <person name="Pardy F."/>
            <person name="Fuh T."/>
            <person name="Niatou-Singa F.S."/>
            <person name="Gouil Q."/>
            <person name="Baker L."/>
            <person name="Ritchie M.E."/>
            <person name="Jex A.R."/>
            <person name="Gazzola D."/>
            <person name="Li H."/>
            <person name="Toshio Fujiwara R."/>
            <person name="Zhan B."/>
            <person name="Aroian R.V."/>
            <person name="Pafco B."/>
            <person name="Schwarz E.M."/>
        </authorList>
    </citation>
    <scope>NUCLEOTIDE SEQUENCE [LARGE SCALE GENOMIC DNA]</scope>
    <source>
        <strain evidence="8 9">Aroian</strain>
        <tissue evidence="8">Whole animal</tissue>
    </source>
</reference>
<feature type="signal peptide" evidence="6">
    <location>
        <begin position="1"/>
        <end position="17"/>
    </location>
</feature>
<feature type="chain" id="PRO_5047286929" description="Hyaluronidase" evidence="6">
    <location>
        <begin position="18"/>
        <end position="401"/>
    </location>
</feature>
<proteinExistence type="inferred from homology"/>
<protein>
    <recommendedName>
        <fullName evidence="5">Hyaluronidase</fullName>
        <ecNumber evidence="5">3.2.1.35</ecNumber>
    </recommendedName>
</protein>
<comment type="caution">
    <text evidence="4">Lacks conserved residue(s) required for the propagation of feature annotation.</text>
</comment>
<dbReference type="EC" id="3.2.1.35" evidence="5"/>
<evidence type="ECO:0000256" key="2">
    <source>
        <dbReference type="ARBA" id="ARBA00023157"/>
    </source>
</evidence>
<organism evidence="8 9">
    <name type="scientific">Necator americanus</name>
    <name type="common">Human hookworm</name>
    <dbReference type="NCBI Taxonomy" id="51031"/>
    <lineage>
        <taxon>Eukaryota</taxon>
        <taxon>Metazoa</taxon>
        <taxon>Ecdysozoa</taxon>
        <taxon>Nematoda</taxon>
        <taxon>Chromadorea</taxon>
        <taxon>Rhabditida</taxon>
        <taxon>Rhabditina</taxon>
        <taxon>Rhabditomorpha</taxon>
        <taxon>Strongyloidea</taxon>
        <taxon>Ancylostomatidae</taxon>
        <taxon>Bunostominae</taxon>
        <taxon>Necator</taxon>
    </lineage>
</organism>